<name>A0ABU1W5N2_9GAMM</name>
<comment type="caution">
    <text evidence="3">The sequence shown here is derived from an EMBL/GenBank/DDBJ whole genome shotgun (WGS) entry which is preliminary data.</text>
</comment>
<dbReference type="Proteomes" id="UP001257909">
    <property type="component" value="Unassembled WGS sequence"/>
</dbReference>
<dbReference type="PANTHER" id="PTHR41252">
    <property type="entry name" value="BLR2505 PROTEIN"/>
    <property type="match status" value="1"/>
</dbReference>
<dbReference type="InterPro" id="IPR032710">
    <property type="entry name" value="NTF2-like_dom_sf"/>
</dbReference>
<proteinExistence type="predicted"/>
<dbReference type="Pfam" id="PF11512">
    <property type="entry name" value="Atu4866"/>
    <property type="match status" value="1"/>
</dbReference>
<dbReference type="PANTHER" id="PTHR41252:SF1">
    <property type="entry name" value="BLR2505 PROTEIN"/>
    <property type="match status" value="1"/>
</dbReference>
<evidence type="ECO:0000313" key="4">
    <source>
        <dbReference type="Proteomes" id="UP001257909"/>
    </source>
</evidence>
<evidence type="ECO:0000256" key="1">
    <source>
        <dbReference type="SAM" id="SignalP"/>
    </source>
</evidence>
<gene>
    <name evidence="3" type="ORF">J2W69_004016</name>
</gene>
<protein>
    <submittedName>
        <fullName evidence="3">Ketosteroid isomerase-like protein</fullName>
    </submittedName>
</protein>
<feature type="domain" description="SnoaL-like" evidence="2">
    <location>
        <begin position="41"/>
        <end position="145"/>
    </location>
</feature>
<keyword evidence="1" id="KW-0732">Signal</keyword>
<reference evidence="3 4" key="1">
    <citation type="submission" date="2023-07" db="EMBL/GenBank/DDBJ databases">
        <title>Sorghum-associated microbial communities from plants grown in Nebraska, USA.</title>
        <authorList>
            <person name="Schachtman D."/>
        </authorList>
    </citation>
    <scope>NUCLEOTIDE SEQUENCE [LARGE SCALE GENOMIC DNA]</scope>
    <source>
        <strain evidence="3 4">4138</strain>
    </source>
</reference>
<evidence type="ECO:0000259" key="2">
    <source>
        <dbReference type="Pfam" id="PF12680"/>
    </source>
</evidence>
<dbReference type="InterPro" id="IPR038646">
    <property type="entry name" value="Atu4866-like_sf"/>
</dbReference>
<dbReference type="Pfam" id="PF12680">
    <property type="entry name" value="SnoaL_2"/>
    <property type="match status" value="1"/>
</dbReference>
<accession>A0ABU1W5N2</accession>
<evidence type="ECO:0000313" key="3">
    <source>
        <dbReference type="EMBL" id="MDR7123033.1"/>
    </source>
</evidence>
<dbReference type="Gene3D" id="3.10.450.50">
    <property type="match status" value="1"/>
</dbReference>
<dbReference type="EMBL" id="JAVDWR010000028">
    <property type="protein sequence ID" value="MDR7123033.1"/>
    <property type="molecule type" value="Genomic_DNA"/>
</dbReference>
<feature type="chain" id="PRO_5046589292" evidence="1">
    <location>
        <begin position="26"/>
        <end position="256"/>
    </location>
</feature>
<dbReference type="RefSeq" id="WP_310281817.1">
    <property type="nucleotide sequence ID" value="NZ_JAVDWR010000028.1"/>
</dbReference>
<dbReference type="InterPro" id="IPR020955">
    <property type="entry name" value="Uncharacterised_Atu4866"/>
</dbReference>
<feature type="signal peptide" evidence="1">
    <location>
        <begin position="1"/>
        <end position="25"/>
    </location>
</feature>
<keyword evidence="4" id="KW-1185">Reference proteome</keyword>
<sequence length="256" mass="28539">MTVSNRLFSSMLLVLAMMISFFAQASSDNAVAEKNKDFISQAFAKWATGGSTFFQDVLAEDVVWTIKGTSPAAGTYKGRAVFIEQAVAPFAARLSSFVKPRVNDIWADGNDVVVYWDGSAVAVDGKPYNNSFVWILRMQDLRATEVIAFLDLTQYDDVINRISLAESIVKPGDKPMSAQHSYVGIWVTADGRIRQQLLANGRYDEARGHKESAYQGRYEVKGSQIDYWDDTGFTAEGVFVDQNTLHHGGMIFYRQQ</sequence>
<dbReference type="SUPFAM" id="SSF54427">
    <property type="entry name" value="NTF2-like"/>
    <property type="match status" value="1"/>
</dbReference>
<organism evidence="3 4">
    <name type="scientific">Rheinheimera soli</name>
    <dbReference type="NCBI Taxonomy" id="443616"/>
    <lineage>
        <taxon>Bacteria</taxon>
        <taxon>Pseudomonadati</taxon>
        <taxon>Pseudomonadota</taxon>
        <taxon>Gammaproteobacteria</taxon>
        <taxon>Chromatiales</taxon>
        <taxon>Chromatiaceae</taxon>
        <taxon>Rheinheimera</taxon>
    </lineage>
</organism>
<dbReference type="InterPro" id="IPR037401">
    <property type="entry name" value="SnoaL-like"/>
</dbReference>
<dbReference type="Gene3D" id="2.40.128.290">
    <property type="entry name" value="Uncharacterised protein Atu4866, PF11512"/>
    <property type="match status" value="1"/>
</dbReference>